<evidence type="ECO:0000313" key="3">
    <source>
        <dbReference type="EMBL" id="RFT64477.1"/>
    </source>
</evidence>
<feature type="transmembrane region" description="Helical" evidence="1">
    <location>
        <begin position="99"/>
        <end position="124"/>
    </location>
</feature>
<reference evidence="2 4" key="1">
    <citation type="submission" date="2014-04" db="EMBL/GenBank/DDBJ databases">
        <authorList>
            <person name="Bishop-Lilly K.A."/>
            <person name="Broomall S.M."/>
            <person name="Chain P.S."/>
            <person name="Chertkov O."/>
            <person name="Coyne S.R."/>
            <person name="Daligault H.E."/>
            <person name="Davenport K.W."/>
            <person name="Erkkila T."/>
            <person name="Frey K.G."/>
            <person name="Gibbons H.S."/>
            <person name="Gu W."/>
            <person name="Jaissle J."/>
            <person name="Johnson S.L."/>
            <person name="Koroleva G.I."/>
            <person name="Ladner J.T."/>
            <person name="Lo C.-C."/>
            <person name="Minogue T.D."/>
            <person name="Munk C."/>
            <person name="Palacios G.F."/>
            <person name="Redden C.L."/>
            <person name="Rosenzweig C.N."/>
            <person name="Scholz M.B."/>
            <person name="Teshima H."/>
            <person name="Xu Y."/>
        </authorList>
    </citation>
    <scope>NUCLEOTIDE SEQUENCE [LARGE SCALE GENOMIC DNA]</scope>
    <source>
        <strain evidence="2 4">BHP</strain>
    </source>
</reference>
<feature type="transmembrane region" description="Helical" evidence="1">
    <location>
        <begin position="289"/>
        <end position="307"/>
    </location>
</feature>
<organism evidence="2 4">
    <name type="scientific">Bacillus clarus</name>
    <dbReference type="NCBI Taxonomy" id="2338372"/>
    <lineage>
        <taxon>Bacteria</taxon>
        <taxon>Bacillati</taxon>
        <taxon>Bacillota</taxon>
        <taxon>Bacilli</taxon>
        <taxon>Bacillales</taxon>
        <taxon>Bacillaceae</taxon>
        <taxon>Bacillus</taxon>
        <taxon>Bacillus cereus group</taxon>
    </lineage>
</organism>
<dbReference type="AlphaFoldDB" id="A0A090Y8N9"/>
<evidence type="ECO:0000313" key="2">
    <source>
        <dbReference type="EMBL" id="KFM94849.1"/>
    </source>
</evidence>
<evidence type="ECO:0000313" key="5">
    <source>
        <dbReference type="Proteomes" id="UP000264294"/>
    </source>
</evidence>
<reference evidence="3 5" key="2">
    <citation type="submission" date="2018-08" db="EMBL/GenBank/DDBJ databases">
        <title>Bacillus clarus sp. nov. strain PS00077A.</title>
        <authorList>
            <person name="Mendez Acevedo M."/>
            <person name="Carroll L."/>
            <person name="Mukherjee M."/>
            <person name="Wiedmann M."/>
            <person name="Kovac J."/>
        </authorList>
    </citation>
    <scope>NUCLEOTIDE SEQUENCE [LARGE SCALE GENOMIC DNA]</scope>
    <source>
        <strain evidence="3 5">PS00077A</strain>
    </source>
</reference>
<feature type="transmembrane region" description="Helical" evidence="1">
    <location>
        <begin position="261"/>
        <end position="282"/>
    </location>
</feature>
<name>A0A090Y8N9_9BACI</name>
<evidence type="ECO:0000313" key="4">
    <source>
        <dbReference type="Proteomes" id="UP000029389"/>
    </source>
</evidence>
<dbReference type="InterPro" id="IPR046084">
    <property type="entry name" value="TrbL_4"/>
</dbReference>
<sequence>MPNPKDIFDKVTDATTGIVDKAKEVGGAVVDTAGNVANAVLHPVDTATNAVVGAATKSFTELLTDITKGAGESVLKWINWFLLDPQTYQNPTVDTVVGFFKWLAVFLAIAFMIFHILQGMILVNVTGDRTYVKEKMASLIQAMVLIAVLPWVIEKLLQLCEGICKYFTNKGIDFENSAIGKWLTTGSPDSELAKIMGLNPSSAVAFIAIFSLAFVILFLVIAFQALKRMGEFTFLVATSPIAAISLVNNEMNAFPVWWREMLAVVFTQVIQVVLLYLIVNCFATLKLQFIALGMGLCLVLISGPTYLRQFLYSTGSGKAMIGAAGSMGKVAMAKFILKGGR</sequence>
<keyword evidence="5" id="KW-1185">Reference proteome</keyword>
<dbReference type="Proteomes" id="UP000029389">
    <property type="component" value="Unassembled WGS sequence"/>
</dbReference>
<keyword evidence="1" id="KW-0812">Transmembrane</keyword>
<protein>
    <submittedName>
        <fullName evidence="2">Putative membrane protein</fullName>
    </submittedName>
</protein>
<feature type="transmembrane region" description="Helical" evidence="1">
    <location>
        <begin position="203"/>
        <end position="225"/>
    </location>
</feature>
<dbReference type="EMBL" id="JMQC01000012">
    <property type="protein sequence ID" value="KFM94849.1"/>
    <property type="molecule type" value="Genomic_DNA"/>
</dbReference>
<comment type="caution">
    <text evidence="2">The sequence shown here is derived from an EMBL/GenBank/DDBJ whole genome shotgun (WGS) entry which is preliminary data.</text>
</comment>
<keyword evidence="1" id="KW-0472">Membrane</keyword>
<feature type="transmembrane region" description="Helical" evidence="1">
    <location>
        <begin position="136"/>
        <end position="153"/>
    </location>
</feature>
<accession>A0A090Y8N9</accession>
<feature type="transmembrane region" description="Helical" evidence="1">
    <location>
        <begin position="232"/>
        <end position="249"/>
    </location>
</feature>
<dbReference type="RefSeq" id="WP_042985243.1">
    <property type="nucleotide sequence ID" value="NZ_JMQC01000012.1"/>
</dbReference>
<gene>
    <name evidence="3" type="ORF">D0U04_21600</name>
    <name evidence="2" type="ORF">DJ93_6020</name>
</gene>
<dbReference type="EMBL" id="QVOD01000034">
    <property type="protein sequence ID" value="RFT64477.1"/>
    <property type="molecule type" value="Genomic_DNA"/>
</dbReference>
<keyword evidence="1" id="KW-1133">Transmembrane helix</keyword>
<evidence type="ECO:0000256" key="1">
    <source>
        <dbReference type="SAM" id="Phobius"/>
    </source>
</evidence>
<proteinExistence type="predicted"/>
<dbReference type="Proteomes" id="UP000264294">
    <property type="component" value="Unassembled WGS sequence"/>
</dbReference>
<dbReference type="Pfam" id="PF19597">
    <property type="entry name" value="TrbL_4"/>
    <property type="match status" value="1"/>
</dbReference>
<dbReference type="PATRIC" id="fig|1405.8.peg.6115"/>